<accession>A0A5J9VDK8</accession>
<feature type="region of interest" description="Disordered" evidence="1">
    <location>
        <begin position="133"/>
        <end position="205"/>
    </location>
</feature>
<gene>
    <name evidence="2" type="ORF">EJB05_15962</name>
</gene>
<proteinExistence type="predicted"/>
<protein>
    <submittedName>
        <fullName evidence="2">Uncharacterized protein</fullName>
    </submittedName>
</protein>
<feature type="non-terminal residue" evidence="2">
    <location>
        <position position="1"/>
    </location>
</feature>
<feature type="compositionally biased region" description="Pro residues" evidence="1">
    <location>
        <begin position="11"/>
        <end position="30"/>
    </location>
</feature>
<dbReference type="Proteomes" id="UP000324897">
    <property type="component" value="Unassembled WGS sequence"/>
</dbReference>
<evidence type="ECO:0000313" key="3">
    <source>
        <dbReference type="Proteomes" id="UP000324897"/>
    </source>
</evidence>
<name>A0A5J9VDK8_9POAL</name>
<feature type="region of interest" description="Disordered" evidence="1">
    <location>
        <begin position="59"/>
        <end position="92"/>
    </location>
</feature>
<dbReference type="AlphaFoldDB" id="A0A5J9VDK8"/>
<evidence type="ECO:0000256" key="1">
    <source>
        <dbReference type="SAM" id="MobiDB-lite"/>
    </source>
</evidence>
<sequence>MRRRRSTRVDAPPPPSSLPPPSSPLPPPPVAGSQPITAAEPAAATSCAAAPWWGAAFPGGSVGSSSPAAPTDKQASQAMAAENIFPSSPSEFSSPSMAALFPSAYSDPQYWGKDPRPADGFVNFLQNGFPFPQQFPHHTPMPQNIQLGSSPVPAHYAPFVPPRPPVSKEIPSPSLNDSSSSQHPSGSQSNQFVDVDAQEDGEVRTSKRLIWSLDEDVRLSDDQLTDKAHAFYESDWGGQFLLTKVWKAVRSEPKWHNYNTYLEEAKKRNKANEEEPGEHTPSATPPEDPPRPMGTKQAKALRNGKGKLKEPTAELVELEKYQEIQLEASKNRSQILEKQERLSTEKLEAARLSHLAALENKEARKHEKESEMWKTYRAMLAQDTSHMSENMKDEYVKALKVMRETLNGNN</sequence>
<dbReference type="Gramene" id="TVU34133">
    <property type="protein sequence ID" value="TVU34133"/>
    <property type="gene ID" value="EJB05_15962"/>
</dbReference>
<evidence type="ECO:0000313" key="2">
    <source>
        <dbReference type="EMBL" id="TVU34133.1"/>
    </source>
</evidence>
<dbReference type="PANTHER" id="PTHR45224">
    <property type="entry name" value="OS01G0527900 PROTEIN-RELATED"/>
    <property type="match status" value="1"/>
</dbReference>
<feature type="compositionally biased region" description="Low complexity" evidence="1">
    <location>
        <begin position="171"/>
        <end position="191"/>
    </location>
</feature>
<dbReference type="EMBL" id="RWGY01000009">
    <property type="protein sequence ID" value="TVU34133.1"/>
    <property type="molecule type" value="Genomic_DNA"/>
</dbReference>
<feature type="compositionally biased region" description="Low complexity" evidence="1">
    <location>
        <begin position="59"/>
        <end position="70"/>
    </location>
</feature>
<comment type="caution">
    <text evidence="2">The sequence shown here is derived from an EMBL/GenBank/DDBJ whole genome shotgun (WGS) entry which is preliminary data.</text>
</comment>
<feature type="region of interest" description="Disordered" evidence="1">
    <location>
        <begin position="266"/>
        <end position="311"/>
    </location>
</feature>
<reference evidence="2 3" key="1">
    <citation type="journal article" date="2019" name="Sci. Rep.">
        <title>A high-quality genome of Eragrostis curvula grass provides insights into Poaceae evolution and supports new strategies to enhance forage quality.</title>
        <authorList>
            <person name="Carballo J."/>
            <person name="Santos B.A.C.M."/>
            <person name="Zappacosta D."/>
            <person name="Garbus I."/>
            <person name="Selva J.P."/>
            <person name="Gallo C.A."/>
            <person name="Diaz A."/>
            <person name="Albertini E."/>
            <person name="Caccamo M."/>
            <person name="Echenique V."/>
        </authorList>
    </citation>
    <scope>NUCLEOTIDE SEQUENCE [LARGE SCALE GENOMIC DNA]</scope>
    <source>
        <strain evidence="3">cv. Victoria</strain>
        <tissue evidence="2">Leaf</tissue>
    </source>
</reference>
<feature type="compositionally biased region" description="Low complexity" evidence="1">
    <location>
        <begin position="133"/>
        <end position="143"/>
    </location>
</feature>
<feature type="region of interest" description="Disordered" evidence="1">
    <location>
        <begin position="1"/>
        <end position="43"/>
    </location>
</feature>
<dbReference type="PANTHER" id="PTHR45224:SF16">
    <property type="entry name" value="OS01G0527900 PROTEIN"/>
    <property type="match status" value="1"/>
</dbReference>
<keyword evidence="3" id="KW-1185">Reference proteome</keyword>
<organism evidence="2 3">
    <name type="scientific">Eragrostis curvula</name>
    <name type="common">weeping love grass</name>
    <dbReference type="NCBI Taxonomy" id="38414"/>
    <lineage>
        <taxon>Eukaryota</taxon>
        <taxon>Viridiplantae</taxon>
        <taxon>Streptophyta</taxon>
        <taxon>Embryophyta</taxon>
        <taxon>Tracheophyta</taxon>
        <taxon>Spermatophyta</taxon>
        <taxon>Magnoliopsida</taxon>
        <taxon>Liliopsida</taxon>
        <taxon>Poales</taxon>
        <taxon>Poaceae</taxon>
        <taxon>PACMAD clade</taxon>
        <taxon>Chloridoideae</taxon>
        <taxon>Eragrostideae</taxon>
        <taxon>Eragrostidinae</taxon>
        <taxon>Eragrostis</taxon>
    </lineage>
</organism>